<keyword evidence="3" id="KW-0456">Lyase</keyword>
<sequence>MKMKYIFITSAIFLSQTFFAQRQMEYLKRGIVAIPAESGVFVSWRLLGTEAQNTHFDVYRTENNQTKKLNAKPLLNETNFLDKTADKGKNYTYFVKSNTQHQEVDQDFAKYTANQKPYFSIPLKTPTGYTPNDASVADLDGDGEYEIILHQTGRSKDNSQKGETDPPIIQAYKLNGQFLWEINLGKNIREGAHYTQFLVYDLDQDGKAEIVMKTADGSKDGKGKFIGDPTKNYVNENGMILSGPEYLTVFDGQTGAEINTVNYQVPRFARSLNPTNEEMTETWGDAKGNRIDRFLGAVAYLDGKTPSVIMSRGYYTRTAIAAWDYKDKKLSLKWLFDTESSEENKKYRGQGNHNLSIADVDNDGKDEIVFGAMTVDDDGKVLNSTGFGHGDALHVGDLDPTNPGLEIFDIQERFDDAGAHFRDGKTGKVLWKLPSTVYSEAGKFQGPGRGLSLNIDPRYEGSESWAAGAGLKGVYNTKGKKISSKNPPANMGIYWDGDFLSEILDGTVVSKWDWEKEKSNLIFDAKTFQCESNNGTKKNPALVADLYGDWREEVIYRTADNQELRIFSTTIPTKHRLYTLMHNPQYRLSIVWQNVGYNQPPHTDYYLDESLKEMPKPNVTTIKSLNKIDK</sequence>
<name>A0A1N6FC16_9FLAO</name>
<dbReference type="CDD" id="cd10318">
    <property type="entry name" value="RGL11"/>
    <property type="match status" value="1"/>
</dbReference>
<evidence type="ECO:0000313" key="4">
    <source>
        <dbReference type="Proteomes" id="UP000185207"/>
    </source>
</evidence>
<evidence type="ECO:0000259" key="2">
    <source>
        <dbReference type="Pfam" id="PF21348"/>
    </source>
</evidence>
<dbReference type="InterPro" id="IPR028994">
    <property type="entry name" value="Integrin_alpha_N"/>
</dbReference>
<feature type="domain" description="Rhamnogalacturonan I lyase beta-sheet" evidence="1">
    <location>
        <begin position="22"/>
        <end position="103"/>
    </location>
</feature>
<dbReference type="PANTHER" id="PTHR43118:SF1">
    <property type="entry name" value="RHAMNOGALACTURONAN LYASE (EUROFUNG)"/>
    <property type="match status" value="1"/>
</dbReference>
<dbReference type="PANTHER" id="PTHR43118">
    <property type="entry name" value="RHAMNOGALACTURONAN LYASE (EUROFUNG)"/>
    <property type="match status" value="1"/>
</dbReference>
<dbReference type="SUPFAM" id="SSF69318">
    <property type="entry name" value="Integrin alpha N-terminal domain"/>
    <property type="match status" value="1"/>
</dbReference>
<dbReference type="GO" id="GO:0016829">
    <property type="term" value="F:lyase activity"/>
    <property type="evidence" value="ECO:0007669"/>
    <property type="project" value="UniProtKB-KW"/>
</dbReference>
<dbReference type="AlphaFoldDB" id="A0A1N6FC16"/>
<feature type="domain" description="Rhamnogalacturonan lyase family 11 C-terminal" evidence="2">
    <location>
        <begin position="127"/>
        <end position="617"/>
    </location>
</feature>
<dbReference type="Pfam" id="PF21348">
    <property type="entry name" value="RGL11_C"/>
    <property type="match status" value="1"/>
</dbReference>
<dbReference type="OrthoDB" id="9802318at2"/>
<dbReference type="InterPro" id="IPR034641">
    <property type="entry name" value="RGL11"/>
</dbReference>
<keyword evidence="4" id="KW-1185">Reference proteome</keyword>
<proteinExistence type="predicted"/>
<dbReference type="STRING" id="1416779.SAMN05444409_1184"/>
<dbReference type="InterPro" id="IPR049366">
    <property type="entry name" value="RGL11_C"/>
</dbReference>
<dbReference type="InterPro" id="IPR013783">
    <property type="entry name" value="Ig-like_fold"/>
</dbReference>
<evidence type="ECO:0000259" key="1">
    <source>
        <dbReference type="Pfam" id="PF18370"/>
    </source>
</evidence>
<organism evidence="3 4">
    <name type="scientific">Epilithonimonas zeae</name>
    <dbReference type="NCBI Taxonomy" id="1416779"/>
    <lineage>
        <taxon>Bacteria</taxon>
        <taxon>Pseudomonadati</taxon>
        <taxon>Bacteroidota</taxon>
        <taxon>Flavobacteriia</taxon>
        <taxon>Flavobacteriales</taxon>
        <taxon>Weeksellaceae</taxon>
        <taxon>Chryseobacterium group</taxon>
        <taxon>Epilithonimonas</taxon>
    </lineage>
</organism>
<evidence type="ECO:0000313" key="3">
    <source>
        <dbReference type="EMBL" id="SIN92797.1"/>
    </source>
</evidence>
<accession>A0A1N6FC16</accession>
<dbReference type="EMBL" id="FSRK01000001">
    <property type="protein sequence ID" value="SIN92797.1"/>
    <property type="molecule type" value="Genomic_DNA"/>
</dbReference>
<protein>
    <submittedName>
        <fullName evidence="3">Rhamnogalacturonan endolyase</fullName>
    </submittedName>
</protein>
<gene>
    <name evidence="3" type="ORF">SAMN05444409_1184</name>
</gene>
<dbReference type="Gene3D" id="2.60.40.10">
    <property type="entry name" value="Immunoglobulins"/>
    <property type="match status" value="1"/>
</dbReference>
<dbReference type="Pfam" id="PF18370">
    <property type="entry name" value="RGI_lyase"/>
    <property type="match status" value="1"/>
</dbReference>
<reference evidence="4" key="1">
    <citation type="submission" date="2016-11" db="EMBL/GenBank/DDBJ databases">
        <authorList>
            <person name="Varghese N."/>
            <person name="Submissions S."/>
        </authorList>
    </citation>
    <scope>NUCLEOTIDE SEQUENCE [LARGE SCALE GENOMIC DNA]</scope>
    <source>
        <strain evidence="4">DSM 27623</strain>
    </source>
</reference>
<dbReference type="InterPro" id="IPR041624">
    <property type="entry name" value="RGI_lyase"/>
</dbReference>
<dbReference type="Proteomes" id="UP000185207">
    <property type="component" value="Unassembled WGS sequence"/>
</dbReference>